<dbReference type="InterPro" id="IPR041916">
    <property type="entry name" value="Anti_sigma_zinc_sf"/>
</dbReference>
<evidence type="ECO:0000256" key="3">
    <source>
        <dbReference type="SAM" id="MobiDB-lite"/>
    </source>
</evidence>
<accession>A0A2P8DVX6</accession>
<organism evidence="4 5">
    <name type="scientific">Haloactinopolyspora alba</name>
    <dbReference type="NCBI Taxonomy" id="648780"/>
    <lineage>
        <taxon>Bacteria</taxon>
        <taxon>Bacillati</taxon>
        <taxon>Actinomycetota</taxon>
        <taxon>Actinomycetes</taxon>
        <taxon>Jiangellales</taxon>
        <taxon>Jiangellaceae</taxon>
        <taxon>Haloactinopolyspora</taxon>
    </lineage>
</organism>
<proteinExistence type="predicted"/>
<reference evidence="4 5" key="1">
    <citation type="submission" date="2018-03" db="EMBL/GenBank/DDBJ databases">
        <title>Genomic Encyclopedia of Archaeal and Bacterial Type Strains, Phase II (KMG-II): from individual species to whole genera.</title>
        <authorList>
            <person name="Goeker M."/>
        </authorList>
    </citation>
    <scope>NUCLEOTIDE SEQUENCE [LARGE SCALE GENOMIC DNA]</scope>
    <source>
        <strain evidence="4 5">DSM 45211</strain>
    </source>
</reference>
<protein>
    <submittedName>
        <fullName evidence="4">Uncharacterized protein</fullName>
    </submittedName>
</protein>
<name>A0A2P8DVX6_9ACTN</name>
<keyword evidence="5" id="KW-1185">Reference proteome</keyword>
<dbReference type="EMBL" id="PYGE01000014">
    <property type="protein sequence ID" value="PSL01354.1"/>
    <property type="molecule type" value="Genomic_DNA"/>
</dbReference>
<dbReference type="Proteomes" id="UP000243528">
    <property type="component" value="Unassembled WGS sequence"/>
</dbReference>
<keyword evidence="2" id="KW-0804">Transcription</keyword>
<keyword evidence="1" id="KW-0805">Transcription regulation</keyword>
<sequence>MTSAGTHPAPVTLAEYVEGVLDDDSARSTASHVDECPTCRQVVDDLRGVPAALRDLPAEMPVPEHVSARLTAAIAAEHARGSQTHAGDDHGTVAWFRRGVPRAVAAAASIAVLGLAGYIAVGGDGGPDEATTAGSGAESLSESAGENAGSGPGPRVAEDGGSPLDGQMQELEASTVTELEQATRGVWENRTEMAPGCGSALADQVGLELVGSVEHGSGVLVVLENPDAAQLEGRLVSTCGSTTAEALAAPVTVPVP</sequence>
<evidence type="ECO:0000256" key="2">
    <source>
        <dbReference type="ARBA" id="ARBA00023163"/>
    </source>
</evidence>
<dbReference type="Gene3D" id="1.10.10.1320">
    <property type="entry name" value="Anti-sigma factor, zinc-finger domain"/>
    <property type="match status" value="1"/>
</dbReference>
<evidence type="ECO:0000256" key="1">
    <source>
        <dbReference type="ARBA" id="ARBA00023015"/>
    </source>
</evidence>
<comment type="caution">
    <text evidence="4">The sequence shown here is derived from an EMBL/GenBank/DDBJ whole genome shotgun (WGS) entry which is preliminary data.</text>
</comment>
<evidence type="ECO:0000313" key="4">
    <source>
        <dbReference type="EMBL" id="PSL01354.1"/>
    </source>
</evidence>
<feature type="compositionally biased region" description="Low complexity" evidence="3">
    <location>
        <begin position="133"/>
        <end position="149"/>
    </location>
</feature>
<evidence type="ECO:0000313" key="5">
    <source>
        <dbReference type="Proteomes" id="UP000243528"/>
    </source>
</evidence>
<feature type="region of interest" description="Disordered" evidence="3">
    <location>
        <begin position="128"/>
        <end position="166"/>
    </location>
</feature>
<dbReference type="AlphaFoldDB" id="A0A2P8DVX6"/>
<gene>
    <name evidence="4" type="ORF">CLV30_11484</name>
</gene>